<organism evidence="2">
    <name type="scientific">Zea mays</name>
    <name type="common">Maize</name>
    <dbReference type="NCBI Taxonomy" id="4577"/>
    <lineage>
        <taxon>Eukaryota</taxon>
        <taxon>Viridiplantae</taxon>
        <taxon>Streptophyta</taxon>
        <taxon>Embryophyta</taxon>
        <taxon>Tracheophyta</taxon>
        <taxon>Spermatophyta</taxon>
        <taxon>Magnoliopsida</taxon>
        <taxon>Liliopsida</taxon>
        <taxon>Poales</taxon>
        <taxon>Poaceae</taxon>
        <taxon>PACMAD clade</taxon>
        <taxon>Panicoideae</taxon>
        <taxon>Andropogonodae</taxon>
        <taxon>Andropogoneae</taxon>
        <taxon>Tripsacinae</taxon>
        <taxon>Zea</taxon>
    </lineage>
</organism>
<dbReference type="InterPro" id="IPR029058">
    <property type="entry name" value="AB_hydrolase_fold"/>
</dbReference>
<dbReference type="GO" id="GO:0016740">
    <property type="term" value="F:transferase activity"/>
    <property type="evidence" value="ECO:0007669"/>
    <property type="project" value="UniProtKB-KW"/>
</dbReference>
<feature type="domain" description="AB hydrolase-1" evidence="1">
    <location>
        <begin position="2"/>
        <end position="67"/>
    </location>
</feature>
<dbReference type="Proteomes" id="UP000251960">
    <property type="component" value="Chromosome 3"/>
</dbReference>
<comment type="caution">
    <text evidence="2">The sequence shown here is derived from an EMBL/GenBank/DDBJ whole genome shotgun (WGS) entry which is preliminary data.</text>
</comment>
<proteinExistence type="predicted"/>
<gene>
    <name evidence="2" type="primary">acoC_1</name>
    <name evidence="2" type="ORF">Zm00014a_001718</name>
</gene>
<dbReference type="PANTHER" id="PTHR43433">
    <property type="entry name" value="HYDROLASE, ALPHA/BETA FOLD FAMILY PROTEIN"/>
    <property type="match status" value="1"/>
</dbReference>
<evidence type="ECO:0000259" key="1">
    <source>
        <dbReference type="Pfam" id="PF00561"/>
    </source>
</evidence>
<dbReference type="EMBL" id="NCVQ01000004">
    <property type="protein sequence ID" value="PWZ32442.1"/>
    <property type="molecule type" value="Genomic_DNA"/>
</dbReference>
<evidence type="ECO:0000313" key="2">
    <source>
        <dbReference type="EMBL" id="PWZ32442.1"/>
    </source>
</evidence>
<dbReference type="PANTHER" id="PTHR43433:SF5">
    <property type="entry name" value="AB HYDROLASE-1 DOMAIN-CONTAINING PROTEIN"/>
    <property type="match status" value="1"/>
</dbReference>
<reference evidence="2" key="1">
    <citation type="journal article" date="2018" name="Nat. Genet.">
        <title>Extensive intraspecific gene order and gene structural variations between Mo17 and other maize genomes.</title>
        <authorList>
            <person name="Sun S."/>
            <person name="Zhou Y."/>
            <person name="Chen J."/>
            <person name="Shi J."/>
            <person name="Zhao H."/>
            <person name="Zhao H."/>
            <person name="Song W."/>
            <person name="Zhang M."/>
            <person name="Cui Y."/>
            <person name="Dong X."/>
            <person name="Liu H."/>
            <person name="Ma X."/>
            <person name="Jiao Y."/>
            <person name="Wang B."/>
            <person name="Wei X."/>
            <person name="Stein J.C."/>
            <person name="Glaubitz J.C."/>
            <person name="Lu F."/>
            <person name="Yu G."/>
            <person name="Liang C."/>
            <person name="Fengler K."/>
            <person name="Li B."/>
            <person name="Rafalski A."/>
            <person name="Schnable P.S."/>
            <person name="Ware D.H."/>
            <person name="Buckler E.S."/>
            <person name="Lai J."/>
        </authorList>
    </citation>
    <scope>NUCLEOTIDE SEQUENCE [LARGE SCALE GENOMIC DNA]</scope>
    <source>
        <tissue evidence="2">Seedling</tissue>
    </source>
</reference>
<keyword evidence="2" id="KW-0808">Transferase</keyword>
<dbReference type="Pfam" id="PF00561">
    <property type="entry name" value="Abhydrolase_1"/>
    <property type="match status" value="1"/>
</dbReference>
<dbReference type="SUPFAM" id="SSF53474">
    <property type="entry name" value="alpha/beta-Hydrolases"/>
    <property type="match status" value="1"/>
</dbReference>
<name>A0A3L6FGU6_MAIZE</name>
<protein>
    <submittedName>
        <fullName evidence="2">Dihydrolipoyllysine-residue acetyltransferase component of acetoin cleaving system</fullName>
    </submittedName>
</protein>
<dbReference type="AlphaFoldDB" id="A0A3L6FGU6"/>
<dbReference type="InterPro" id="IPR050471">
    <property type="entry name" value="AB_hydrolase"/>
</dbReference>
<sequence length="104" mass="11486">MATDALALMDHLGWKKAHVFGHSMGAMIACKLAAMAPHRLCSLALLNVTGGGFQCFPKVLPELIWQLQRILGRHVHDIMVKFKVLLRYPNNNVPAIVASCILQL</sequence>
<accession>A0A3L6FGU6</accession>
<dbReference type="InterPro" id="IPR000073">
    <property type="entry name" value="AB_hydrolase_1"/>
</dbReference>
<dbReference type="Gene3D" id="3.40.50.1820">
    <property type="entry name" value="alpha/beta hydrolase"/>
    <property type="match status" value="1"/>
</dbReference>